<dbReference type="InterPro" id="IPR002885">
    <property type="entry name" value="PPR_rpt"/>
</dbReference>
<feature type="repeat" description="PPR" evidence="1">
    <location>
        <begin position="330"/>
        <end position="364"/>
    </location>
</feature>
<protein>
    <recommendedName>
        <fullName evidence="3">Pentacotripeptide-repeat region of PRORP domain-containing protein</fullName>
    </recommendedName>
</protein>
<gene>
    <name evidence="2" type="ORF">CCAE0312_LOCUS7402</name>
</gene>
<name>A0A7S1TGE3_9RHOD</name>
<feature type="repeat" description="PPR" evidence="1">
    <location>
        <begin position="400"/>
        <end position="434"/>
    </location>
</feature>
<dbReference type="Pfam" id="PF01535">
    <property type="entry name" value="PPR"/>
    <property type="match status" value="1"/>
</dbReference>
<evidence type="ECO:0008006" key="3">
    <source>
        <dbReference type="Google" id="ProtNLM"/>
    </source>
</evidence>
<evidence type="ECO:0000256" key="1">
    <source>
        <dbReference type="PROSITE-ProRule" id="PRU00708"/>
    </source>
</evidence>
<feature type="repeat" description="PPR" evidence="1">
    <location>
        <begin position="224"/>
        <end position="260"/>
    </location>
</feature>
<feature type="repeat" description="PPR" evidence="1">
    <location>
        <begin position="540"/>
        <end position="574"/>
    </location>
</feature>
<feature type="repeat" description="PPR" evidence="1">
    <location>
        <begin position="296"/>
        <end position="326"/>
    </location>
</feature>
<reference evidence="2" key="1">
    <citation type="submission" date="2021-01" db="EMBL/GenBank/DDBJ databases">
        <authorList>
            <person name="Corre E."/>
            <person name="Pelletier E."/>
            <person name="Niang G."/>
            <person name="Scheremetjew M."/>
            <person name="Finn R."/>
            <person name="Kale V."/>
            <person name="Holt S."/>
            <person name="Cochrane G."/>
            <person name="Meng A."/>
            <person name="Brown T."/>
            <person name="Cohen L."/>
        </authorList>
    </citation>
    <scope>NUCLEOTIDE SEQUENCE</scope>
    <source>
        <strain evidence="2">SAG 36.94</strain>
    </source>
</reference>
<feature type="repeat" description="PPR" evidence="1">
    <location>
        <begin position="261"/>
        <end position="295"/>
    </location>
</feature>
<dbReference type="Pfam" id="PF13041">
    <property type="entry name" value="PPR_2"/>
    <property type="match status" value="3"/>
</dbReference>
<organism evidence="2">
    <name type="scientific">Compsopogon caeruleus</name>
    <dbReference type="NCBI Taxonomy" id="31354"/>
    <lineage>
        <taxon>Eukaryota</taxon>
        <taxon>Rhodophyta</taxon>
        <taxon>Compsopogonophyceae</taxon>
        <taxon>Compsopogonales</taxon>
        <taxon>Compsopogonaceae</taxon>
        <taxon>Compsopogon</taxon>
    </lineage>
</organism>
<feature type="repeat" description="PPR" evidence="1">
    <location>
        <begin position="471"/>
        <end position="505"/>
    </location>
</feature>
<accession>A0A7S1TGE3</accession>
<sequence>MPKMERGPVGWIWCVIRWDSMVEMSAGRFSPVRRVRGRSGQGSRVVGPRIPTMGVAGVGSAADVRGRHEWSGQGPWRRRLSPSDKRDRETLEVIAERGRTRVGGVTQREGNRILRRTLEQRGVEQALEVVNWLQQREWKPNLISFSILLAKVARSIPAGPRLSPQEKLKHAGLATQIFDRMVTAKIDADVILYNSLISVYARLGDTMTAVEILRRLEKTGLQPNCRSYNTVLSAFASFSTASLEEALAIFKEMNERGIEPNVVTYSTLIDICGQRGDVRICFEVFSSMRKAGVRPNILTYGSLIHSCARNGYLDAAEGLLDKLESRELASVQCYTSMIHGFTKFNKLNKAFEIFQRMCERGISPNIRTYTVLIDGAAKAGDVNLAFQLFSSLRRAGLEPNEITYSTLLHAGGRSRYLDQAFEAFEEARKVGKLPEERATFLGLVDAFGKAGDTDRALSVFQGARTAGVSIDEPMMTSLIGACSRGNEFQLVWDIFEQMKLNGLQPGKATYMALLAACANAGELVRACMVFDEMKRSGLPDEVAYNALLIACGKARDLNAAVNIFDDMKKSGIKLSLKSYASLLHAMSDKCRDRRGCKGELSASQSFGGTG</sequence>
<dbReference type="Gene3D" id="1.25.40.10">
    <property type="entry name" value="Tetratricopeptide repeat domain"/>
    <property type="match status" value="4"/>
</dbReference>
<dbReference type="PANTHER" id="PTHR45613">
    <property type="entry name" value="PENTATRICOPEPTIDE REPEAT-CONTAINING PROTEIN"/>
    <property type="match status" value="1"/>
</dbReference>
<dbReference type="PANTHER" id="PTHR45613:SF9">
    <property type="entry name" value="MITOCHONDRIAL GROUP I INTRON SPLICING FACTOR CCM1"/>
    <property type="match status" value="1"/>
</dbReference>
<feature type="repeat" description="PPR" evidence="1">
    <location>
        <begin position="189"/>
        <end position="223"/>
    </location>
</feature>
<proteinExistence type="predicted"/>
<dbReference type="Pfam" id="PF13812">
    <property type="entry name" value="PPR_3"/>
    <property type="match status" value="3"/>
</dbReference>
<dbReference type="AlphaFoldDB" id="A0A7S1TGE3"/>
<dbReference type="InterPro" id="IPR011990">
    <property type="entry name" value="TPR-like_helical_dom_sf"/>
</dbReference>
<dbReference type="NCBIfam" id="TIGR00756">
    <property type="entry name" value="PPR"/>
    <property type="match status" value="10"/>
</dbReference>
<dbReference type="PROSITE" id="PS51375">
    <property type="entry name" value="PPR"/>
    <property type="match status" value="9"/>
</dbReference>
<feature type="repeat" description="PPR" evidence="1">
    <location>
        <begin position="365"/>
        <end position="399"/>
    </location>
</feature>
<dbReference type="SUPFAM" id="SSF81901">
    <property type="entry name" value="HCP-like"/>
    <property type="match status" value="1"/>
</dbReference>
<evidence type="ECO:0000313" key="2">
    <source>
        <dbReference type="EMBL" id="CAD9235311.1"/>
    </source>
</evidence>
<dbReference type="EMBL" id="HBGH01013195">
    <property type="protein sequence ID" value="CAD9235311.1"/>
    <property type="molecule type" value="Transcribed_RNA"/>
</dbReference>